<dbReference type="InterPro" id="IPR038718">
    <property type="entry name" value="SNF2-like_sf"/>
</dbReference>
<dbReference type="CDD" id="cd18793">
    <property type="entry name" value="SF2_C_SNF"/>
    <property type="match status" value="1"/>
</dbReference>
<dbReference type="GO" id="GO:0016787">
    <property type="term" value="F:hydrolase activity"/>
    <property type="evidence" value="ECO:0007669"/>
    <property type="project" value="UniProtKB-KW"/>
</dbReference>
<dbReference type="Gene3D" id="3.40.50.10810">
    <property type="entry name" value="Tandem AAA-ATPase domain"/>
    <property type="match status" value="1"/>
</dbReference>
<feature type="compositionally biased region" description="Acidic residues" evidence="3">
    <location>
        <begin position="220"/>
        <end position="231"/>
    </location>
</feature>
<evidence type="ECO:0000256" key="1">
    <source>
        <dbReference type="ARBA" id="ARBA00022801"/>
    </source>
</evidence>
<dbReference type="PANTHER" id="PTHR45629">
    <property type="entry name" value="SNF2/RAD54 FAMILY MEMBER"/>
    <property type="match status" value="1"/>
</dbReference>
<dbReference type="AlphaFoldDB" id="A0A1Z5JK83"/>
<dbReference type="PROSITE" id="PS51192">
    <property type="entry name" value="HELICASE_ATP_BIND_1"/>
    <property type="match status" value="1"/>
</dbReference>
<feature type="region of interest" description="Disordered" evidence="3">
    <location>
        <begin position="219"/>
        <end position="244"/>
    </location>
</feature>
<dbReference type="GO" id="GO:0005524">
    <property type="term" value="F:ATP binding"/>
    <property type="evidence" value="ECO:0007669"/>
    <property type="project" value="InterPro"/>
</dbReference>
<comment type="caution">
    <text evidence="6">The sequence shown here is derived from an EMBL/GenBank/DDBJ whole genome shotgun (WGS) entry which is preliminary data.</text>
</comment>
<dbReference type="Proteomes" id="UP000198406">
    <property type="component" value="Unassembled WGS sequence"/>
</dbReference>
<feature type="region of interest" description="Disordered" evidence="3">
    <location>
        <begin position="47"/>
        <end position="66"/>
    </location>
</feature>
<dbReference type="SUPFAM" id="SSF52540">
    <property type="entry name" value="P-loop containing nucleoside triphosphate hydrolases"/>
    <property type="match status" value="2"/>
</dbReference>
<evidence type="ECO:0000259" key="5">
    <source>
        <dbReference type="PROSITE" id="PS51194"/>
    </source>
</evidence>
<dbReference type="SMART" id="SM00487">
    <property type="entry name" value="DEXDc"/>
    <property type="match status" value="1"/>
</dbReference>
<proteinExistence type="predicted"/>
<dbReference type="InterPro" id="IPR014001">
    <property type="entry name" value="Helicase_ATP-bd"/>
</dbReference>
<organism evidence="6 7">
    <name type="scientific">Fistulifera solaris</name>
    <name type="common">Oleaginous diatom</name>
    <dbReference type="NCBI Taxonomy" id="1519565"/>
    <lineage>
        <taxon>Eukaryota</taxon>
        <taxon>Sar</taxon>
        <taxon>Stramenopiles</taxon>
        <taxon>Ochrophyta</taxon>
        <taxon>Bacillariophyta</taxon>
        <taxon>Bacillariophyceae</taxon>
        <taxon>Bacillariophycidae</taxon>
        <taxon>Naviculales</taxon>
        <taxon>Naviculaceae</taxon>
        <taxon>Fistulifera</taxon>
    </lineage>
</organism>
<dbReference type="FunFam" id="3.40.50.10810:FF:000094">
    <property type="entry name" value="DNA excision repair protein ERCC-6"/>
    <property type="match status" value="1"/>
</dbReference>
<evidence type="ECO:0000313" key="6">
    <source>
        <dbReference type="EMBL" id="GAX14417.1"/>
    </source>
</evidence>
<dbReference type="GO" id="GO:0008094">
    <property type="term" value="F:ATP-dependent activity, acting on DNA"/>
    <property type="evidence" value="ECO:0007669"/>
    <property type="project" value="TreeGrafter"/>
</dbReference>
<dbReference type="InterPro" id="IPR027417">
    <property type="entry name" value="P-loop_NTPase"/>
</dbReference>
<dbReference type="InParanoid" id="A0A1Z5JK83"/>
<feature type="region of interest" description="Disordered" evidence="3">
    <location>
        <begin position="289"/>
        <end position="317"/>
    </location>
</feature>
<gene>
    <name evidence="6" type="ORF">FisN_11Hh124</name>
</gene>
<dbReference type="GO" id="GO:0006283">
    <property type="term" value="P:transcription-coupled nucleotide-excision repair"/>
    <property type="evidence" value="ECO:0007669"/>
    <property type="project" value="TreeGrafter"/>
</dbReference>
<dbReference type="EMBL" id="BDSP01000080">
    <property type="protein sequence ID" value="GAX14417.1"/>
    <property type="molecule type" value="Genomic_DNA"/>
</dbReference>
<evidence type="ECO:0000256" key="3">
    <source>
        <dbReference type="SAM" id="MobiDB-lite"/>
    </source>
</evidence>
<dbReference type="InterPro" id="IPR050496">
    <property type="entry name" value="SNF2_RAD54_helicase_repair"/>
</dbReference>
<dbReference type="SMART" id="SM00490">
    <property type="entry name" value="HELICc"/>
    <property type="match status" value="1"/>
</dbReference>
<dbReference type="InterPro" id="IPR000330">
    <property type="entry name" value="SNF2_N"/>
</dbReference>
<dbReference type="Pfam" id="PF00271">
    <property type="entry name" value="Helicase_C"/>
    <property type="match status" value="1"/>
</dbReference>
<name>A0A1Z5JK83_FISSO</name>
<keyword evidence="7" id="KW-1185">Reference proteome</keyword>
<dbReference type="Pfam" id="PF00176">
    <property type="entry name" value="SNF2-rel_dom"/>
    <property type="match status" value="1"/>
</dbReference>
<feature type="domain" description="Helicase C-terminal" evidence="5">
    <location>
        <begin position="769"/>
        <end position="928"/>
    </location>
</feature>
<dbReference type="PROSITE" id="PS51194">
    <property type="entry name" value="HELICASE_CTER"/>
    <property type="match status" value="1"/>
</dbReference>
<dbReference type="GO" id="GO:0005634">
    <property type="term" value="C:nucleus"/>
    <property type="evidence" value="ECO:0007669"/>
    <property type="project" value="TreeGrafter"/>
</dbReference>
<dbReference type="PANTHER" id="PTHR45629:SF7">
    <property type="entry name" value="DNA EXCISION REPAIR PROTEIN ERCC-6-RELATED"/>
    <property type="match status" value="1"/>
</dbReference>
<evidence type="ECO:0000256" key="2">
    <source>
        <dbReference type="SAM" id="Coils"/>
    </source>
</evidence>
<evidence type="ECO:0000259" key="4">
    <source>
        <dbReference type="PROSITE" id="PS51192"/>
    </source>
</evidence>
<dbReference type="OrthoDB" id="413460at2759"/>
<feature type="coiled-coil region" evidence="2">
    <location>
        <begin position="175"/>
        <end position="206"/>
    </location>
</feature>
<reference evidence="6 7" key="1">
    <citation type="journal article" date="2015" name="Plant Cell">
        <title>Oil accumulation by the oleaginous diatom Fistulifera solaris as revealed by the genome and transcriptome.</title>
        <authorList>
            <person name="Tanaka T."/>
            <person name="Maeda Y."/>
            <person name="Veluchamy A."/>
            <person name="Tanaka M."/>
            <person name="Abida H."/>
            <person name="Marechal E."/>
            <person name="Bowler C."/>
            <person name="Muto M."/>
            <person name="Sunaga Y."/>
            <person name="Tanaka M."/>
            <person name="Yoshino T."/>
            <person name="Taniguchi T."/>
            <person name="Fukuda Y."/>
            <person name="Nemoto M."/>
            <person name="Matsumoto M."/>
            <person name="Wong P.S."/>
            <person name="Aburatani S."/>
            <person name="Fujibuchi W."/>
        </authorList>
    </citation>
    <scope>NUCLEOTIDE SEQUENCE [LARGE SCALE GENOMIC DNA]</scope>
    <source>
        <strain evidence="6 7">JPCC DA0580</strain>
    </source>
</reference>
<feature type="domain" description="Helicase ATP-binding" evidence="4">
    <location>
        <begin position="400"/>
        <end position="598"/>
    </location>
</feature>
<dbReference type="Gene3D" id="3.40.50.300">
    <property type="entry name" value="P-loop containing nucleotide triphosphate hydrolases"/>
    <property type="match status" value="1"/>
</dbReference>
<dbReference type="InterPro" id="IPR001650">
    <property type="entry name" value="Helicase_C-like"/>
</dbReference>
<evidence type="ECO:0000313" key="7">
    <source>
        <dbReference type="Proteomes" id="UP000198406"/>
    </source>
</evidence>
<protein>
    <submittedName>
        <fullName evidence="6">DNA excision repair protein ERCC-6</fullName>
    </submittedName>
</protein>
<keyword evidence="1" id="KW-0378">Hydrolase</keyword>
<accession>A0A1Z5JK83</accession>
<dbReference type="InterPro" id="IPR049730">
    <property type="entry name" value="SNF2/RAD54-like_C"/>
</dbReference>
<sequence length="1160" mass="131471">MSNGGAGGPASSDEANVLASVAATLQDQEVYEDMVLREAAHALVPSLTSSSDDSSPKGFPSLNSLAPSNPPIEVLYRVLSNVRRQQKKEEGNELLHLQEQMILALLSDRVTDVPVRRDEAEWERKRSEWYSKREHVSSAYQQRQQLGSSGGVDVAVKHRRRVPLMKRKEQQSTTVDEEVEDIVKDKQELRRLREQRQNRRKEILGERKLLAEPVHYVEEVSSDSDEAEFDMSDNGTKKQKSGADSIATPLDANADLKTQSVKCPVCSQELWLTDCDDRDTQLALHMDSCQRVRRSSRHQPPGTDSRPQRRPATTISRKRPRVNVAVPVSARSIDDYEEDSYTDRVDDWIESGLSMMKEMKERDILDTQPGEQKLQGGLYIPAWINNRLFGYQRESLEWMWELHQQQVGGIIGDEMGLGKTVQVSSFLGVMAASRKLRSILVVSPATMLQHWLNELATWAPGIRRIVIHSSGELDGESRNISSGFLRKLDQWLKRVRVDRVNEAIDAEDRDSMEPHSFCGTGYAIVTTYENVRRNADIYANHNWSYVVLDEAQKIRNPDAEITLACKKIRTPHRLAMSGTPIQNDLRELWSLFDFVYPGRLGTLPAFETEFGDPIKRGGYSNASPMQVQLAYRCALTLRDLINPYLLRRQKKEVKEVSRMPSKTEHVLFCRITQRQREMYEAYIRSDNVTGLLRGRSNRLLAAITMLRKICNHPDLVCDPDESFQVFLNNGNSNKPGRESDSEDALSDFDDVKDVKDEVTLMERSGKLEVLSKILPLWNKQGHRVLIFCQWKMMLNIIQRFMLLKGWKFGRLDGNTNIGARQRLVDEFNSDESYFALLCTTRTGGVGLNLTGANRIILYDPDFNPSTDAQARERAWRFGQEKEVTIYRLICAGTIEEKIYQRQIFKTALSNKILQDPKQRRLFSQREIHDLFSLSADSSSVRSGGAGITDTGKVTKGIGVVDLDQDVRHDAAARPADNADNEETLKKVMKSKGLAGVFDHHYLEGDPSRKSVTVREMEDHAKRVAKEAVRALEKSLGNHDPFTPTWTGTDETAPVRFGGLKKQTAGVIGQCVGPNSSSRDILASIRQKKEAAETAGPSLDPEHSEKYADLLLRIKNFVRQRNPSTDQILEKFDDVSDCDVAILRRLLKSVARLSEGKWYLR</sequence>
<keyword evidence="2" id="KW-0175">Coiled coil</keyword>